<feature type="region of interest" description="Disordered" evidence="2">
    <location>
        <begin position="57"/>
        <end position="131"/>
    </location>
</feature>
<protein>
    <submittedName>
        <fullName evidence="5">PQQ-binding-like beta-propeller repeat protein</fullName>
    </submittedName>
</protein>
<keyword evidence="3" id="KW-0472">Membrane</keyword>
<organism evidence="5 6">
    <name type="scientific">Aeoliella straminimaris</name>
    <dbReference type="NCBI Taxonomy" id="2954799"/>
    <lineage>
        <taxon>Bacteria</taxon>
        <taxon>Pseudomonadati</taxon>
        <taxon>Planctomycetota</taxon>
        <taxon>Planctomycetia</taxon>
        <taxon>Pirellulales</taxon>
        <taxon>Lacipirellulaceae</taxon>
        <taxon>Aeoliella</taxon>
    </lineage>
</organism>
<feature type="transmembrane region" description="Helical" evidence="3">
    <location>
        <begin position="140"/>
        <end position="162"/>
    </location>
</feature>
<dbReference type="Gene3D" id="2.40.128.630">
    <property type="match status" value="1"/>
</dbReference>
<keyword evidence="3" id="KW-0812">Transmembrane</keyword>
<feature type="domain" description="Pyrrolo-quinoline quinone repeat" evidence="4">
    <location>
        <begin position="964"/>
        <end position="1080"/>
    </location>
</feature>
<dbReference type="EMBL" id="JAMXLR010000038">
    <property type="protein sequence ID" value="MCO6044705.1"/>
    <property type="molecule type" value="Genomic_DNA"/>
</dbReference>
<evidence type="ECO:0000313" key="5">
    <source>
        <dbReference type="EMBL" id="MCO6044705.1"/>
    </source>
</evidence>
<feature type="compositionally biased region" description="Basic residues" evidence="2">
    <location>
        <begin position="121"/>
        <end position="131"/>
    </location>
</feature>
<accession>A0A9X2F975</accession>
<dbReference type="Gene3D" id="1.25.40.10">
    <property type="entry name" value="Tetratricopeptide repeat domain"/>
    <property type="match status" value="1"/>
</dbReference>
<dbReference type="Pfam" id="PF13360">
    <property type="entry name" value="PQQ_2"/>
    <property type="match status" value="2"/>
</dbReference>
<comment type="caution">
    <text evidence="5">The sequence shown here is derived from an EMBL/GenBank/DDBJ whole genome shotgun (WGS) entry which is preliminary data.</text>
</comment>
<dbReference type="PANTHER" id="PTHR34512">
    <property type="entry name" value="CELL SURFACE PROTEIN"/>
    <property type="match status" value="1"/>
</dbReference>
<dbReference type="InterPro" id="IPR002372">
    <property type="entry name" value="PQQ_rpt_dom"/>
</dbReference>
<dbReference type="SMART" id="SM00564">
    <property type="entry name" value="PQQ"/>
    <property type="match status" value="6"/>
</dbReference>
<evidence type="ECO:0000256" key="1">
    <source>
        <dbReference type="SAM" id="Coils"/>
    </source>
</evidence>
<evidence type="ECO:0000256" key="3">
    <source>
        <dbReference type="SAM" id="Phobius"/>
    </source>
</evidence>
<sequence>MTAEEFIDSLEAKALLPASTVEKLRKKVAAGGSKPLSAKSLARFLIDKGLLDKQQAMDALAAGGEIKPPPQPEPSGEPSGVDLPMDQLQDLSSSAEWSMDEAGTGGFGEPEPEPSAEPKGSKKKKKKKKGKKENEWDSPLLLIGGGSLVLLVVVGLLIWFIMFAENADNLLSTARSEMKSGSYGNAIANYEKFVEDYPGNAEFSKARMELAMARIRQTLETGNESLAFDKTQAELRAVADEPDFNVAEEDLSDLLPRIARGLADDAAASEEVASTKELYDKATTALGWANNTKYVPKSRRDNTELEEIRATLDRIEQKQQSLSDLEETLATIDAKTAEGDIAAAFAAQEALVEKHPALIGNARLAEALVEISAAEQQSIRFVDDKIQAETTEPDTALVAALTVANRRVEGKAPTSGVFCAQVDGVAYGIDASSGNVLWRRYTGPALTPTAPVIVGNDVLLVEWRAGEGGASQQTLVRVDAGSGKLIWRLTIDDEVTAPVLVGSNVLLAGSSGKLHVVDSETGERTGYVQFAQPLRVPPAINAQAGVLYVIGERSSVYTLSASDFTCTGVFYSNHARGSIAAPAAVALDKVMLAESDGADTSKVLLYAVDGSGLLTEQIAEQRITGRVVTQPMVEGRRITVVTDHGAVAVYEVSAGPDGDPLTVLASRTGRSTQPAPPHAAVLDGKIWIAENSLAKYAIAPTGNRLVVDALDDDYNRSQFVGPLTGRDGVLFHTRSRRRRSGFTVTACSMSNGKPYWETDVAVPPADNPLASTAPVALLEADANGCVFRFDPDTIRTRVQNEPLNRTAPGASPILYDFAELLAGGAAVFAGSDSDAALLYSPSGAKPLAPVTLPGSLACRPTALGKGWVAPLSIGQVFVLDADTGKPLAAPFQPPLEAGRTVAWRPAAVVDGEQVLVSDGVSKVYLLEYEPGGALTASAEAKLSATPLASGFVVVGQLAIALADNGQVISYQLPTLDVGESLNTGGRVVWGPYKAGDYALVATSSQLMAIDSTGKFVWEVSLKDAQLAGPPLIVDQSVLLAQQDGVVLKLALADGNEQGRVDAGEPIAGGPVLLNNRLVVAGRDAALLVIESP</sequence>
<dbReference type="InterPro" id="IPR015943">
    <property type="entry name" value="WD40/YVTN_repeat-like_dom_sf"/>
</dbReference>
<gene>
    <name evidence="5" type="ORF">NG895_12380</name>
</gene>
<dbReference type="SUPFAM" id="SSF50998">
    <property type="entry name" value="Quinoprotein alcohol dehydrogenase-like"/>
    <property type="match status" value="2"/>
</dbReference>
<proteinExistence type="predicted"/>
<keyword evidence="1" id="KW-0175">Coiled coil</keyword>
<name>A0A9X2F975_9BACT</name>
<feature type="domain" description="Pyrrolo-quinoline quinone repeat" evidence="4">
    <location>
        <begin position="473"/>
        <end position="653"/>
    </location>
</feature>
<dbReference type="Gene3D" id="2.130.10.10">
    <property type="entry name" value="YVTN repeat-like/Quinoprotein amine dehydrogenase"/>
    <property type="match status" value="2"/>
</dbReference>
<dbReference type="InterPro" id="IPR011990">
    <property type="entry name" value="TPR-like_helical_dom_sf"/>
</dbReference>
<evidence type="ECO:0000259" key="4">
    <source>
        <dbReference type="Pfam" id="PF13360"/>
    </source>
</evidence>
<dbReference type="RefSeq" id="WP_252852821.1">
    <property type="nucleotide sequence ID" value="NZ_JAMXLR010000038.1"/>
</dbReference>
<dbReference type="InterPro" id="IPR011047">
    <property type="entry name" value="Quinoprotein_ADH-like_sf"/>
</dbReference>
<keyword evidence="3" id="KW-1133">Transmembrane helix</keyword>
<dbReference type="AlphaFoldDB" id="A0A9X2F975"/>
<feature type="coiled-coil region" evidence="1">
    <location>
        <begin position="298"/>
        <end position="335"/>
    </location>
</feature>
<reference evidence="5" key="1">
    <citation type="submission" date="2022-06" db="EMBL/GenBank/DDBJ databases">
        <title>Aeoliella straminimaris, a novel planctomycete from sediments.</title>
        <authorList>
            <person name="Vitorino I.R."/>
            <person name="Lage O.M."/>
        </authorList>
    </citation>
    <scope>NUCLEOTIDE SEQUENCE</scope>
    <source>
        <strain evidence="5">ICT_H6.2</strain>
    </source>
</reference>
<dbReference type="InterPro" id="IPR018391">
    <property type="entry name" value="PQQ_b-propeller_rpt"/>
</dbReference>
<dbReference type="Proteomes" id="UP001155241">
    <property type="component" value="Unassembled WGS sequence"/>
</dbReference>
<dbReference type="PANTHER" id="PTHR34512:SF30">
    <property type="entry name" value="OUTER MEMBRANE PROTEIN ASSEMBLY FACTOR BAMB"/>
    <property type="match status" value="1"/>
</dbReference>
<evidence type="ECO:0000256" key="2">
    <source>
        <dbReference type="SAM" id="MobiDB-lite"/>
    </source>
</evidence>
<evidence type="ECO:0000313" key="6">
    <source>
        <dbReference type="Proteomes" id="UP001155241"/>
    </source>
</evidence>
<keyword evidence="6" id="KW-1185">Reference proteome</keyword>